<evidence type="ECO:0000256" key="4">
    <source>
        <dbReference type="ARBA" id="ARBA00022533"/>
    </source>
</evidence>
<dbReference type="GO" id="GO:0008878">
    <property type="term" value="F:glucose-1-phosphate adenylyltransferase activity"/>
    <property type="evidence" value="ECO:0007669"/>
    <property type="project" value="UniProtKB-EC"/>
</dbReference>
<dbReference type="Proteomes" id="UP000054498">
    <property type="component" value="Unassembled WGS sequence"/>
</dbReference>
<dbReference type="PANTHER" id="PTHR43523:SF12">
    <property type="entry name" value="GLUCOSE-1-PHOSPHATE ADENYLYLTRANSFERASE LARGE SUBUNIT 1, CHLOROPLASTIC-RELATED"/>
    <property type="match status" value="1"/>
</dbReference>
<keyword evidence="5" id="KW-0808">Transferase</keyword>
<keyword evidence="4" id="KW-0021">Allosteric enzyme</keyword>
<comment type="catalytic activity">
    <reaction evidence="1">
        <text>alpha-D-glucose 1-phosphate + ATP + H(+) = ADP-alpha-D-glucose + diphosphate</text>
        <dbReference type="Rhea" id="RHEA:12120"/>
        <dbReference type="ChEBI" id="CHEBI:15378"/>
        <dbReference type="ChEBI" id="CHEBI:30616"/>
        <dbReference type="ChEBI" id="CHEBI:33019"/>
        <dbReference type="ChEBI" id="CHEBI:57498"/>
        <dbReference type="ChEBI" id="CHEBI:58601"/>
        <dbReference type="EC" id="2.7.7.27"/>
    </reaction>
</comment>
<name>A0A0D2LLT4_9CHLO</name>
<dbReference type="GO" id="GO:0000166">
    <property type="term" value="F:nucleotide binding"/>
    <property type="evidence" value="ECO:0007669"/>
    <property type="project" value="UniProtKB-KW"/>
</dbReference>
<organism evidence="8 9">
    <name type="scientific">Monoraphidium neglectum</name>
    <dbReference type="NCBI Taxonomy" id="145388"/>
    <lineage>
        <taxon>Eukaryota</taxon>
        <taxon>Viridiplantae</taxon>
        <taxon>Chlorophyta</taxon>
        <taxon>core chlorophytes</taxon>
        <taxon>Chlorophyceae</taxon>
        <taxon>CS clade</taxon>
        <taxon>Sphaeropleales</taxon>
        <taxon>Selenastraceae</taxon>
        <taxon>Monoraphidium</taxon>
    </lineage>
</organism>
<evidence type="ECO:0000256" key="3">
    <source>
        <dbReference type="ARBA" id="ARBA00012460"/>
    </source>
</evidence>
<dbReference type="InterPro" id="IPR029044">
    <property type="entry name" value="Nucleotide-diphossugar_trans"/>
</dbReference>
<keyword evidence="9" id="KW-1185">Reference proteome</keyword>
<evidence type="ECO:0000313" key="9">
    <source>
        <dbReference type="Proteomes" id="UP000054498"/>
    </source>
</evidence>
<sequence>MRRNLFTTSHDGFVECLNATQRPGSVTLDAWYQGTADAVRRYLEQLTGDRHSDAEDVLILSGDQLQSSGQYPQLQPPVPAPSTFV</sequence>
<dbReference type="KEGG" id="mng:MNEG_15215"/>
<dbReference type="AlphaFoldDB" id="A0A0D2LLT4"/>
<evidence type="ECO:0000256" key="1">
    <source>
        <dbReference type="ARBA" id="ARBA00000956"/>
    </source>
</evidence>
<reference evidence="8 9" key="1">
    <citation type="journal article" date="2013" name="BMC Genomics">
        <title>Reconstruction of the lipid metabolism for the microalga Monoraphidium neglectum from its genome sequence reveals characteristics suitable for biofuel production.</title>
        <authorList>
            <person name="Bogen C."/>
            <person name="Al-Dilaimi A."/>
            <person name="Albersmeier A."/>
            <person name="Wichmann J."/>
            <person name="Grundmann M."/>
            <person name="Rupp O."/>
            <person name="Lauersen K.J."/>
            <person name="Blifernez-Klassen O."/>
            <person name="Kalinowski J."/>
            <person name="Goesmann A."/>
            <person name="Mussgnug J.H."/>
            <person name="Kruse O."/>
        </authorList>
    </citation>
    <scope>NUCLEOTIDE SEQUENCE [LARGE SCALE GENOMIC DNA]</scope>
    <source>
        <strain evidence="8 9">SAG 48.87</strain>
    </source>
</reference>
<keyword evidence="6" id="KW-0548">Nucleotidyltransferase</keyword>
<dbReference type="GeneID" id="25732854"/>
<dbReference type="InterPro" id="IPR005836">
    <property type="entry name" value="ADP_Glu_pyroP_CS"/>
</dbReference>
<dbReference type="STRING" id="145388.A0A0D2LLT4"/>
<dbReference type="PROSITE" id="PS00809">
    <property type="entry name" value="ADP_GLC_PYROPHOSPH_2"/>
    <property type="match status" value="1"/>
</dbReference>
<dbReference type="InterPro" id="IPR011831">
    <property type="entry name" value="ADP-Glc_PPase"/>
</dbReference>
<dbReference type="PANTHER" id="PTHR43523">
    <property type="entry name" value="GLUCOSE-1-PHOSPHATE ADENYLYLTRANSFERASE-RELATED"/>
    <property type="match status" value="1"/>
</dbReference>
<evidence type="ECO:0000256" key="7">
    <source>
        <dbReference type="ARBA" id="ARBA00022741"/>
    </source>
</evidence>
<accession>A0A0D2LLT4</accession>
<dbReference type="GO" id="GO:0005978">
    <property type="term" value="P:glycogen biosynthetic process"/>
    <property type="evidence" value="ECO:0007669"/>
    <property type="project" value="InterPro"/>
</dbReference>
<dbReference type="OrthoDB" id="1733332at2759"/>
<gene>
    <name evidence="8" type="ORF">MNEG_15215</name>
</gene>
<evidence type="ECO:0000256" key="6">
    <source>
        <dbReference type="ARBA" id="ARBA00022695"/>
    </source>
</evidence>
<dbReference type="RefSeq" id="XP_013891769.1">
    <property type="nucleotide sequence ID" value="XM_014036315.1"/>
</dbReference>
<evidence type="ECO:0000256" key="2">
    <source>
        <dbReference type="ARBA" id="ARBA00010443"/>
    </source>
</evidence>
<comment type="similarity">
    <text evidence="2">Belongs to the bacterial/plant glucose-1-phosphate adenylyltransferase family.</text>
</comment>
<dbReference type="EMBL" id="KK105350">
    <property type="protein sequence ID" value="KIY92749.1"/>
    <property type="molecule type" value="Genomic_DNA"/>
</dbReference>
<dbReference type="Gene3D" id="3.90.550.10">
    <property type="entry name" value="Spore Coat Polysaccharide Biosynthesis Protein SpsA, Chain A"/>
    <property type="match status" value="1"/>
</dbReference>
<protein>
    <recommendedName>
        <fullName evidence="3">glucose-1-phosphate adenylyltransferase</fullName>
        <ecNumber evidence="3">2.7.7.27</ecNumber>
    </recommendedName>
</protein>
<dbReference type="EC" id="2.7.7.27" evidence="3"/>
<evidence type="ECO:0000256" key="5">
    <source>
        <dbReference type="ARBA" id="ARBA00022679"/>
    </source>
</evidence>
<keyword evidence="7" id="KW-0547">Nucleotide-binding</keyword>
<proteinExistence type="inferred from homology"/>
<evidence type="ECO:0000313" key="8">
    <source>
        <dbReference type="EMBL" id="KIY92749.1"/>
    </source>
</evidence>